<feature type="chain" id="PRO_5017035196" description="Porin" evidence="2">
    <location>
        <begin position="30"/>
        <end position="501"/>
    </location>
</feature>
<dbReference type="SUPFAM" id="SSF56935">
    <property type="entry name" value="Porins"/>
    <property type="match status" value="1"/>
</dbReference>
<keyword evidence="1" id="KW-0175">Coiled coil</keyword>
<dbReference type="EMBL" id="QQSY01000002">
    <property type="protein sequence ID" value="RDI99107.1"/>
    <property type="molecule type" value="Genomic_DNA"/>
</dbReference>
<dbReference type="AlphaFoldDB" id="A0A370K9J0"/>
<evidence type="ECO:0000256" key="1">
    <source>
        <dbReference type="SAM" id="Coils"/>
    </source>
</evidence>
<organism evidence="3 4">
    <name type="scientific">Dyella solisilvae</name>
    <dbReference type="NCBI Taxonomy" id="1920168"/>
    <lineage>
        <taxon>Bacteria</taxon>
        <taxon>Pseudomonadati</taxon>
        <taxon>Pseudomonadota</taxon>
        <taxon>Gammaproteobacteria</taxon>
        <taxon>Lysobacterales</taxon>
        <taxon>Rhodanobacteraceae</taxon>
        <taxon>Dyella</taxon>
    </lineage>
</organism>
<evidence type="ECO:0000313" key="3">
    <source>
        <dbReference type="EMBL" id="RDI99107.1"/>
    </source>
</evidence>
<evidence type="ECO:0000313" key="4">
    <source>
        <dbReference type="Proteomes" id="UP000254711"/>
    </source>
</evidence>
<sequence length="501" mass="54258">MTRPITARGSRLLALSIACALALPMGAHAQSAPASTARTTTREQQLEKRVNQLEQELAELKAMIQEQKAATSQASQTAQTAQATAEQANTTAQAAQTKVEAAPKPQFTTAKGLTVALHGFVSATGFGQDKTFVNYGNGQNALVVAPQTPANKENGYNGALSGFDVRNTRFWLDFSGAKFSENWGGGGRIEMDFFGGNNGTGAYAQQQPIPRLRQAYMDLVNPNSGSTVRLGQQWDLMFPLDNTPTSLTHIAFPLGYGTGFIGWRFPGAVWMQDLNHGSDGIQWRLDMGVFTGNWNGPQNAAGTANVNYLNAGAANFRPQVEARIRAQGSDWLAYFAAHYSEIKLAGVGDINPKPLEDTLDSVAYELGAQWKPGPWTFKGLLYGGKAIGQIFGAMSQFGDINESGGFVQVSYNFTPNWSVNGFFSGIRPNNDDVVRWTTTSPTAGQALLRSNLSALSVQYASGNYELGVEYMYNKVRWQLGSEGNRQFTSGNQLSLSGLYRF</sequence>
<reference evidence="3 4" key="1">
    <citation type="submission" date="2018-07" db="EMBL/GenBank/DDBJ databases">
        <title>Dyella solisilvae sp. nov., isolated from the pine and broad-leaved mixed forest soil.</title>
        <authorList>
            <person name="Gao Z."/>
            <person name="Qiu L."/>
        </authorList>
    </citation>
    <scope>NUCLEOTIDE SEQUENCE [LARGE SCALE GENOMIC DNA]</scope>
    <source>
        <strain evidence="3 4">DHG54</strain>
    </source>
</reference>
<evidence type="ECO:0000256" key="2">
    <source>
        <dbReference type="SAM" id="SignalP"/>
    </source>
</evidence>
<keyword evidence="2" id="KW-0732">Signal</keyword>
<gene>
    <name evidence="3" type="ORF">DVT68_11555</name>
</gene>
<keyword evidence="4" id="KW-1185">Reference proteome</keyword>
<feature type="signal peptide" evidence="2">
    <location>
        <begin position="1"/>
        <end position="29"/>
    </location>
</feature>
<name>A0A370K9J0_9GAMM</name>
<evidence type="ECO:0008006" key="5">
    <source>
        <dbReference type="Google" id="ProtNLM"/>
    </source>
</evidence>
<dbReference type="OrthoDB" id="190887at2"/>
<protein>
    <recommendedName>
        <fullName evidence="5">Porin</fullName>
    </recommendedName>
</protein>
<feature type="coiled-coil region" evidence="1">
    <location>
        <begin position="36"/>
        <end position="98"/>
    </location>
</feature>
<accession>A0A370K9J0</accession>
<dbReference type="RefSeq" id="WP_114825192.1">
    <property type="nucleotide sequence ID" value="NZ_QQSY01000002.1"/>
</dbReference>
<dbReference type="Proteomes" id="UP000254711">
    <property type="component" value="Unassembled WGS sequence"/>
</dbReference>
<proteinExistence type="predicted"/>
<comment type="caution">
    <text evidence="3">The sequence shown here is derived from an EMBL/GenBank/DDBJ whole genome shotgun (WGS) entry which is preliminary data.</text>
</comment>